<proteinExistence type="predicted"/>
<evidence type="ECO:0000313" key="1">
    <source>
        <dbReference type="EMBL" id="SKB35765.1"/>
    </source>
</evidence>
<dbReference type="EMBL" id="FUYN01000002">
    <property type="protein sequence ID" value="SKB35765.1"/>
    <property type="molecule type" value="Genomic_DNA"/>
</dbReference>
<name>A0A1T5ALK5_9FIRM</name>
<evidence type="ECO:0000313" key="2">
    <source>
        <dbReference type="Proteomes" id="UP000243406"/>
    </source>
</evidence>
<evidence type="ECO:0008006" key="3">
    <source>
        <dbReference type="Google" id="ProtNLM"/>
    </source>
</evidence>
<reference evidence="2" key="1">
    <citation type="submission" date="2017-02" db="EMBL/GenBank/DDBJ databases">
        <authorList>
            <person name="Varghese N."/>
            <person name="Submissions S."/>
        </authorList>
    </citation>
    <scope>NUCLEOTIDE SEQUENCE [LARGE SCALE GENOMIC DNA]</scope>
    <source>
        <strain evidence="2">ATCC 35199</strain>
    </source>
</reference>
<gene>
    <name evidence="1" type="ORF">SAMN02745120_1010</name>
</gene>
<keyword evidence="2" id="KW-1185">Reference proteome</keyword>
<dbReference type="Proteomes" id="UP000243406">
    <property type="component" value="Unassembled WGS sequence"/>
</dbReference>
<organism evidence="1 2">
    <name type="scientific">Acetoanaerobium noterae</name>
    <dbReference type="NCBI Taxonomy" id="745369"/>
    <lineage>
        <taxon>Bacteria</taxon>
        <taxon>Bacillati</taxon>
        <taxon>Bacillota</taxon>
        <taxon>Clostridia</taxon>
        <taxon>Peptostreptococcales</taxon>
        <taxon>Filifactoraceae</taxon>
        <taxon>Acetoanaerobium</taxon>
    </lineage>
</organism>
<dbReference type="AlphaFoldDB" id="A0A1T5ALK5"/>
<accession>A0A1T5ALK5</accession>
<sequence>MTEIRCIKCNKLLGVITVNKRHNDFNIIIKCPRCKCSHEYIVKIEKLEDQESQGA</sequence>
<protein>
    <recommendedName>
        <fullName evidence="3">Mu-like prophage protein Com</fullName>
    </recommendedName>
</protein>